<reference evidence="1 2" key="1">
    <citation type="submission" date="2024-01" db="EMBL/GenBank/DDBJ databases">
        <title>The genome of the rayed Mediterranean limpet Patella caerulea (Linnaeus, 1758).</title>
        <authorList>
            <person name="Anh-Thu Weber A."/>
            <person name="Halstead-Nussloch G."/>
        </authorList>
    </citation>
    <scope>NUCLEOTIDE SEQUENCE [LARGE SCALE GENOMIC DNA]</scope>
    <source>
        <strain evidence="1">AATW-2023a</strain>
        <tissue evidence="1">Whole specimen</tissue>
    </source>
</reference>
<gene>
    <name evidence="1" type="ORF">SNE40_004101</name>
</gene>
<dbReference type="AlphaFoldDB" id="A0AAN8K9C2"/>
<comment type="caution">
    <text evidence="1">The sequence shown here is derived from an EMBL/GenBank/DDBJ whole genome shotgun (WGS) entry which is preliminary data.</text>
</comment>
<evidence type="ECO:0000313" key="2">
    <source>
        <dbReference type="Proteomes" id="UP001347796"/>
    </source>
</evidence>
<dbReference type="Proteomes" id="UP001347796">
    <property type="component" value="Unassembled WGS sequence"/>
</dbReference>
<dbReference type="EMBL" id="JAZGQO010000002">
    <property type="protein sequence ID" value="KAK6192667.1"/>
    <property type="molecule type" value="Genomic_DNA"/>
</dbReference>
<protein>
    <submittedName>
        <fullName evidence="1">Uncharacterized protein</fullName>
    </submittedName>
</protein>
<organism evidence="1 2">
    <name type="scientific">Patella caerulea</name>
    <name type="common">Rayed Mediterranean limpet</name>
    <dbReference type="NCBI Taxonomy" id="87958"/>
    <lineage>
        <taxon>Eukaryota</taxon>
        <taxon>Metazoa</taxon>
        <taxon>Spiralia</taxon>
        <taxon>Lophotrochozoa</taxon>
        <taxon>Mollusca</taxon>
        <taxon>Gastropoda</taxon>
        <taxon>Patellogastropoda</taxon>
        <taxon>Patelloidea</taxon>
        <taxon>Patellidae</taxon>
        <taxon>Patella</taxon>
    </lineage>
</organism>
<name>A0AAN8K9C2_PATCE</name>
<proteinExistence type="predicted"/>
<sequence length="69" mass="7665">MEGDEASCTEATSTCLLSNVIVESATTCSEREPYFKCLRDKGCQVGFSSYDEEVVSRNYSNCFNGEFLL</sequence>
<accession>A0AAN8K9C2</accession>
<keyword evidence="2" id="KW-1185">Reference proteome</keyword>
<evidence type="ECO:0000313" key="1">
    <source>
        <dbReference type="EMBL" id="KAK6192667.1"/>
    </source>
</evidence>